<dbReference type="AlphaFoldDB" id="A0A2T3AU97"/>
<dbReference type="Proteomes" id="UP000241818">
    <property type="component" value="Unassembled WGS sequence"/>
</dbReference>
<feature type="compositionally biased region" description="Basic and acidic residues" evidence="1">
    <location>
        <begin position="17"/>
        <end position="26"/>
    </location>
</feature>
<dbReference type="PANTHER" id="PTHR43591:SF50">
    <property type="entry name" value="METHYLTRANSFERASE DOMAIN-CONTAINING PROTEIN-RELATED"/>
    <property type="match status" value="1"/>
</dbReference>
<name>A0A2T3AU97_AMORE</name>
<sequence length="298" mass="33479">MEGNTMLATPPNSTIDVPKKDKSYPLPRDAAETKRLNDQHSLFKIYCGQNLIHPSIPKEKIQNIADIGTGTGIWLKDAAELLTTIPTESGNGRSYSGFDISPLQFPKVHQKGMQFSVHDLLEPFPVEYHGKYDLVHLRFLLAALKEDDVKIAVKNIVALLRPNGYVQWDDLRYGFAYNRKAPDELRASDQVAEDFSAKFGVIRNLPGLITENFKKEGLQGVIKYEHPPPDTEEKIAAAKALRLEMAAVMPRVFLEVGLAKTEEEAKEMTGRNVMTLQKHFDQGLYPILPLERVIGQKV</sequence>
<dbReference type="InParanoid" id="A0A2T3AU97"/>
<dbReference type="GeneID" id="36571620"/>
<dbReference type="Gene3D" id="3.40.50.150">
    <property type="entry name" value="Vaccinia Virus protein VP39"/>
    <property type="match status" value="1"/>
</dbReference>
<dbReference type="InterPro" id="IPR029063">
    <property type="entry name" value="SAM-dependent_MTases_sf"/>
</dbReference>
<evidence type="ECO:0000256" key="1">
    <source>
        <dbReference type="SAM" id="MobiDB-lite"/>
    </source>
</evidence>
<dbReference type="Pfam" id="PF13489">
    <property type="entry name" value="Methyltransf_23"/>
    <property type="match status" value="1"/>
</dbReference>
<organism evidence="2 3">
    <name type="scientific">Amorphotheca resinae ATCC 22711</name>
    <dbReference type="NCBI Taxonomy" id="857342"/>
    <lineage>
        <taxon>Eukaryota</taxon>
        <taxon>Fungi</taxon>
        <taxon>Dikarya</taxon>
        <taxon>Ascomycota</taxon>
        <taxon>Pezizomycotina</taxon>
        <taxon>Leotiomycetes</taxon>
        <taxon>Helotiales</taxon>
        <taxon>Amorphothecaceae</taxon>
        <taxon>Amorphotheca</taxon>
    </lineage>
</organism>
<evidence type="ECO:0000313" key="2">
    <source>
        <dbReference type="EMBL" id="PSS12231.1"/>
    </source>
</evidence>
<dbReference type="STRING" id="857342.A0A2T3AU97"/>
<evidence type="ECO:0000313" key="3">
    <source>
        <dbReference type="Proteomes" id="UP000241818"/>
    </source>
</evidence>
<gene>
    <name evidence="2" type="ORF">M430DRAFT_168379</name>
</gene>
<dbReference type="OrthoDB" id="417697at2759"/>
<dbReference type="CDD" id="cd02440">
    <property type="entry name" value="AdoMet_MTases"/>
    <property type="match status" value="1"/>
</dbReference>
<dbReference type="SUPFAM" id="SSF53335">
    <property type="entry name" value="S-adenosyl-L-methionine-dependent methyltransferases"/>
    <property type="match status" value="1"/>
</dbReference>
<dbReference type="EMBL" id="KZ679015">
    <property type="protein sequence ID" value="PSS12231.1"/>
    <property type="molecule type" value="Genomic_DNA"/>
</dbReference>
<protein>
    <recommendedName>
        <fullName evidence="4">Methyltransferase domain-containing protein</fullName>
    </recommendedName>
</protein>
<accession>A0A2T3AU97</accession>
<dbReference type="PANTHER" id="PTHR43591">
    <property type="entry name" value="METHYLTRANSFERASE"/>
    <property type="match status" value="1"/>
</dbReference>
<feature type="compositionally biased region" description="Polar residues" evidence="1">
    <location>
        <begin position="1"/>
        <end position="15"/>
    </location>
</feature>
<feature type="region of interest" description="Disordered" evidence="1">
    <location>
        <begin position="1"/>
        <end position="26"/>
    </location>
</feature>
<evidence type="ECO:0008006" key="4">
    <source>
        <dbReference type="Google" id="ProtNLM"/>
    </source>
</evidence>
<keyword evidence="3" id="KW-1185">Reference proteome</keyword>
<reference evidence="2 3" key="1">
    <citation type="journal article" date="2018" name="New Phytol.">
        <title>Comparative genomics and transcriptomics depict ericoid mycorrhizal fungi as versatile saprotrophs and plant mutualists.</title>
        <authorList>
            <person name="Martino E."/>
            <person name="Morin E."/>
            <person name="Grelet G.A."/>
            <person name="Kuo A."/>
            <person name="Kohler A."/>
            <person name="Daghino S."/>
            <person name="Barry K.W."/>
            <person name="Cichocki N."/>
            <person name="Clum A."/>
            <person name="Dockter R.B."/>
            <person name="Hainaut M."/>
            <person name="Kuo R.C."/>
            <person name="LaButti K."/>
            <person name="Lindahl B.D."/>
            <person name="Lindquist E.A."/>
            <person name="Lipzen A."/>
            <person name="Khouja H.R."/>
            <person name="Magnuson J."/>
            <person name="Murat C."/>
            <person name="Ohm R.A."/>
            <person name="Singer S.W."/>
            <person name="Spatafora J.W."/>
            <person name="Wang M."/>
            <person name="Veneault-Fourrey C."/>
            <person name="Henrissat B."/>
            <person name="Grigoriev I.V."/>
            <person name="Martin F.M."/>
            <person name="Perotto S."/>
        </authorList>
    </citation>
    <scope>NUCLEOTIDE SEQUENCE [LARGE SCALE GENOMIC DNA]</scope>
    <source>
        <strain evidence="2 3">ATCC 22711</strain>
    </source>
</reference>
<proteinExistence type="predicted"/>
<dbReference type="RefSeq" id="XP_024718229.1">
    <property type="nucleotide sequence ID" value="XM_024863539.1"/>
</dbReference>